<dbReference type="eggNOG" id="ENOG502ZTQG">
    <property type="taxonomic scope" value="Bacteria"/>
</dbReference>
<keyword evidence="2" id="KW-1185">Reference proteome</keyword>
<dbReference type="KEGG" id="phe:Phep_3431"/>
<protein>
    <submittedName>
        <fullName evidence="1">Uncharacterized protein</fullName>
    </submittedName>
</protein>
<name>C6XSR2_PEDHD</name>
<dbReference type="EMBL" id="CP001681">
    <property type="protein sequence ID" value="ACU05625.1"/>
    <property type="molecule type" value="Genomic_DNA"/>
</dbReference>
<dbReference type="Proteomes" id="UP000000852">
    <property type="component" value="Chromosome"/>
</dbReference>
<evidence type="ECO:0000313" key="2">
    <source>
        <dbReference type="Proteomes" id="UP000000852"/>
    </source>
</evidence>
<proteinExistence type="predicted"/>
<accession>C6XSR2</accession>
<dbReference type="RefSeq" id="WP_015809234.1">
    <property type="nucleotide sequence ID" value="NC_013061.1"/>
</dbReference>
<gene>
    <name evidence="1" type="ordered locus">Phep_3431</name>
</gene>
<reference evidence="1 2" key="1">
    <citation type="journal article" date="2009" name="Stand. Genomic Sci.">
        <title>Complete genome sequence of Pedobacter heparinus type strain (HIM 762-3).</title>
        <authorList>
            <person name="Han C."/>
            <person name="Spring S."/>
            <person name="Lapidus A."/>
            <person name="Del Rio T.G."/>
            <person name="Tice H."/>
            <person name="Copeland A."/>
            <person name="Cheng J.F."/>
            <person name="Lucas S."/>
            <person name="Chen F."/>
            <person name="Nolan M."/>
            <person name="Bruce D."/>
            <person name="Goodwin L."/>
            <person name="Pitluck S."/>
            <person name="Ivanova N."/>
            <person name="Mavromatis K."/>
            <person name="Mikhailova N."/>
            <person name="Pati A."/>
            <person name="Chen A."/>
            <person name="Palaniappan K."/>
            <person name="Land M."/>
            <person name="Hauser L."/>
            <person name="Chang Y.J."/>
            <person name="Jeffries C.C."/>
            <person name="Saunders E."/>
            <person name="Chertkov O."/>
            <person name="Brettin T."/>
            <person name="Goker M."/>
            <person name="Rohde M."/>
            <person name="Bristow J."/>
            <person name="Eisen J.A."/>
            <person name="Markowitz V."/>
            <person name="Hugenholtz P."/>
            <person name="Kyrpides N.C."/>
            <person name="Klenk H.P."/>
            <person name="Detter J.C."/>
        </authorList>
    </citation>
    <scope>NUCLEOTIDE SEQUENCE [LARGE SCALE GENOMIC DNA]</scope>
    <source>
        <strain evidence="2">ATCC 13125 / DSM 2366 / CIP 104194 / JCM 7457 / NBRC 12017 / NCIMB 9290 / NRRL B-14731 / HIM 762-3</strain>
    </source>
</reference>
<evidence type="ECO:0000313" key="1">
    <source>
        <dbReference type="EMBL" id="ACU05625.1"/>
    </source>
</evidence>
<organism evidence="1 2">
    <name type="scientific">Pedobacter heparinus (strain ATCC 13125 / DSM 2366 / CIP 104194 / JCM 7457 / NBRC 12017 / NCIMB 9290 / NRRL B-14731 / HIM 762-3)</name>
    <dbReference type="NCBI Taxonomy" id="485917"/>
    <lineage>
        <taxon>Bacteria</taxon>
        <taxon>Pseudomonadati</taxon>
        <taxon>Bacteroidota</taxon>
        <taxon>Sphingobacteriia</taxon>
        <taxon>Sphingobacteriales</taxon>
        <taxon>Sphingobacteriaceae</taxon>
        <taxon>Pedobacter</taxon>
    </lineage>
</organism>
<dbReference type="HOGENOM" id="CLU_2438158_0_0_10"/>
<dbReference type="AlphaFoldDB" id="C6XSR2"/>
<dbReference type="OrthoDB" id="965336at2"/>
<sequence>MKITLDAKSLLMGFLAAGLMFTVISFKSTSDQNKGKFRTEVNDHVVVILDTETGNYIIAPSMYDINKIQWIKGEFYETFKTGKDNKKISN</sequence>